<dbReference type="InterPro" id="IPR032466">
    <property type="entry name" value="Metal_Hydrolase"/>
</dbReference>
<sequence>MICDAHFHLIPFLESCPENPHVPEEKDPPFDLCAAFKIPEDIVLRACTCAHDKEEFEKQRQIVKAAKDDPEISKSLGLHEAFGMHPQNPLIENADFLESLLQKNLICAIGETGFDLFNGEFKRTIERQKKVWDIQISLAEKYKKPVIIHCRKAMHLIFEDSRRLKKLPAVIFHSFSGSPVEALSFLKRGVNAFFGFGKQILNNNKRAIACVSSLPLQNLLLETDSPFQTLKGEEFTHPMEILRVYKEAFNLRRAAESDSYLNFCSQLESNFISAFGAHPT</sequence>
<dbReference type="PANTHER" id="PTHR46124:SF2">
    <property type="entry name" value="D-AMINOACYL-TRNA DEACYLASE"/>
    <property type="match status" value="1"/>
</dbReference>
<dbReference type="InterPro" id="IPR001130">
    <property type="entry name" value="TatD-like"/>
</dbReference>
<dbReference type="KEGG" id="tpav:HRQ91_03690"/>
<evidence type="ECO:0000313" key="1">
    <source>
        <dbReference type="EMBL" id="QTQ13630.1"/>
    </source>
</evidence>
<keyword evidence="1" id="KW-0378">Hydrolase</keyword>
<evidence type="ECO:0000313" key="2">
    <source>
        <dbReference type="Proteomes" id="UP000671908"/>
    </source>
</evidence>
<dbReference type="SUPFAM" id="SSF51556">
    <property type="entry name" value="Metallo-dependent hydrolases"/>
    <property type="match status" value="1"/>
</dbReference>
<dbReference type="Gene3D" id="3.20.20.140">
    <property type="entry name" value="Metal-dependent hydrolases"/>
    <property type="match status" value="1"/>
</dbReference>
<dbReference type="RefSeq" id="WP_210120317.1">
    <property type="nucleotide sequence ID" value="NZ_CP054142.1"/>
</dbReference>
<organism evidence="1 2">
    <name type="scientific">Treponema parvum</name>
    <dbReference type="NCBI Taxonomy" id="138851"/>
    <lineage>
        <taxon>Bacteria</taxon>
        <taxon>Pseudomonadati</taxon>
        <taxon>Spirochaetota</taxon>
        <taxon>Spirochaetia</taxon>
        <taxon>Spirochaetales</taxon>
        <taxon>Treponemataceae</taxon>
        <taxon>Treponema</taxon>
    </lineage>
</organism>
<name>A0A975F3F5_9SPIR</name>
<proteinExistence type="predicted"/>
<dbReference type="Proteomes" id="UP000671908">
    <property type="component" value="Chromosome"/>
</dbReference>
<reference evidence="1 2" key="1">
    <citation type="journal article" date="2021" name="Microbiol. Resour. Announc.">
        <title>Complete Genome Sequences of Three Human Oral Treponema parvum Isolates.</title>
        <authorList>
            <person name="Zeng H."/>
            <person name="Watt R.M."/>
        </authorList>
    </citation>
    <scope>NUCLEOTIDE SEQUENCE [LARGE SCALE GENOMIC DNA]</scope>
    <source>
        <strain evidence="1 2">ATCC 700770</strain>
    </source>
</reference>
<keyword evidence="2" id="KW-1185">Reference proteome</keyword>
<dbReference type="GO" id="GO:0016788">
    <property type="term" value="F:hydrolase activity, acting on ester bonds"/>
    <property type="evidence" value="ECO:0007669"/>
    <property type="project" value="InterPro"/>
</dbReference>
<dbReference type="AlphaFoldDB" id="A0A975F3F5"/>
<dbReference type="EMBL" id="CP054142">
    <property type="protein sequence ID" value="QTQ13630.1"/>
    <property type="molecule type" value="Genomic_DNA"/>
</dbReference>
<protein>
    <submittedName>
        <fullName evidence="1">TatD family hydrolase</fullName>
    </submittedName>
</protein>
<dbReference type="Pfam" id="PF01026">
    <property type="entry name" value="TatD_DNase"/>
    <property type="match status" value="1"/>
</dbReference>
<accession>A0A975F3F5</accession>
<dbReference type="PANTHER" id="PTHR46124">
    <property type="entry name" value="D-AMINOACYL-TRNA DEACYLASE"/>
    <property type="match status" value="1"/>
</dbReference>
<gene>
    <name evidence="1" type="ORF">HRQ91_03690</name>
</gene>